<protein>
    <submittedName>
        <fullName evidence="1">Uncharacterized protein</fullName>
    </submittedName>
</protein>
<name>A0A420HSQ6_9PEZI</name>
<proteinExistence type="predicted"/>
<accession>A0A420HSQ6</accession>
<dbReference type="EMBL" id="MCBQ01016532">
    <property type="protein sequence ID" value="RKF60464.1"/>
    <property type="molecule type" value="Genomic_DNA"/>
</dbReference>
<dbReference type="AlphaFoldDB" id="A0A420HSQ6"/>
<reference evidence="1 2" key="1">
    <citation type="journal article" date="2018" name="BMC Genomics">
        <title>Comparative genome analyses reveal sequence features reflecting distinct modes of host-adaptation between dicot and monocot powdery mildew.</title>
        <authorList>
            <person name="Wu Y."/>
            <person name="Ma X."/>
            <person name="Pan Z."/>
            <person name="Kale S.D."/>
            <person name="Song Y."/>
            <person name="King H."/>
            <person name="Zhang Q."/>
            <person name="Presley C."/>
            <person name="Deng X."/>
            <person name="Wei C.I."/>
            <person name="Xiao S."/>
        </authorList>
    </citation>
    <scope>NUCLEOTIDE SEQUENCE [LARGE SCALE GENOMIC DNA]</scope>
    <source>
        <strain evidence="1">UMSG3</strain>
    </source>
</reference>
<comment type="caution">
    <text evidence="1">The sequence shown here is derived from an EMBL/GenBank/DDBJ whole genome shotgun (WGS) entry which is preliminary data.</text>
</comment>
<evidence type="ECO:0000313" key="2">
    <source>
        <dbReference type="Proteomes" id="UP000283383"/>
    </source>
</evidence>
<organism evidence="1 2">
    <name type="scientific">Golovinomyces cichoracearum</name>
    <dbReference type="NCBI Taxonomy" id="62708"/>
    <lineage>
        <taxon>Eukaryota</taxon>
        <taxon>Fungi</taxon>
        <taxon>Dikarya</taxon>
        <taxon>Ascomycota</taxon>
        <taxon>Pezizomycotina</taxon>
        <taxon>Leotiomycetes</taxon>
        <taxon>Erysiphales</taxon>
        <taxon>Erysiphaceae</taxon>
        <taxon>Golovinomyces</taxon>
    </lineage>
</organism>
<dbReference type="Proteomes" id="UP000283383">
    <property type="component" value="Unassembled WGS sequence"/>
</dbReference>
<sequence>MFSQSYDLLVKSDGVETRPKDLACKDFLDAQTHMKQARGDSQTSSHFKCTWDKHIHKTPESHILSSQPCFRGILAHDSSYDTQSPQNLQVPTQLKFFLHHDPPEGHAVKVWGVDRPGSKLQPGHGIANLSMWESLTKIYGRYIIDTSPRKSMEIVTTYILVIIYV</sequence>
<evidence type="ECO:0000313" key="1">
    <source>
        <dbReference type="EMBL" id="RKF60464.1"/>
    </source>
</evidence>
<gene>
    <name evidence="1" type="ORF">GcM3_165010</name>
</gene>
<keyword evidence="2" id="KW-1185">Reference proteome</keyword>